<dbReference type="EMBL" id="GBXM01038056">
    <property type="protein sequence ID" value="JAH70521.1"/>
    <property type="molecule type" value="Transcribed_RNA"/>
</dbReference>
<keyword evidence="1" id="KW-0472">Membrane</keyword>
<dbReference type="AlphaFoldDB" id="A0A0E9UXP2"/>
<evidence type="ECO:0000256" key="1">
    <source>
        <dbReference type="SAM" id="Phobius"/>
    </source>
</evidence>
<sequence length="54" mass="6348">MDDLTCVVWNVSEDVLAYLLHVSGLFEQFLISRRLFARTQRIWQCSVFPECAQL</sequence>
<keyword evidence="1" id="KW-1133">Transmembrane helix</keyword>
<reference evidence="2" key="1">
    <citation type="submission" date="2014-11" db="EMBL/GenBank/DDBJ databases">
        <authorList>
            <person name="Amaro Gonzalez C."/>
        </authorList>
    </citation>
    <scope>NUCLEOTIDE SEQUENCE</scope>
</reference>
<accession>A0A0E9UXP2</accession>
<proteinExistence type="predicted"/>
<feature type="transmembrane region" description="Helical" evidence="1">
    <location>
        <begin position="15"/>
        <end position="31"/>
    </location>
</feature>
<name>A0A0E9UXP2_ANGAN</name>
<protein>
    <submittedName>
        <fullName evidence="2">Uncharacterized protein</fullName>
    </submittedName>
</protein>
<evidence type="ECO:0000313" key="2">
    <source>
        <dbReference type="EMBL" id="JAH70521.1"/>
    </source>
</evidence>
<keyword evidence="1" id="KW-0812">Transmembrane</keyword>
<organism evidence="2">
    <name type="scientific">Anguilla anguilla</name>
    <name type="common">European freshwater eel</name>
    <name type="synonym">Muraena anguilla</name>
    <dbReference type="NCBI Taxonomy" id="7936"/>
    <lineage>
        <taxon>Eukaryota</taxon>
        <taxon>Metazoa</taxon>
        <taxon>Chordata</taxon>
        <taxon>Craniata</taxon>
        <taxon>Vertebrata</taxon>
        <taxon>Euteleostomi</taxon>
        <taxon>Actinopterygii</taxon>
        <taxon>Neopterygii</taxon>
        <taxon>Teleostei</taxon>
        <taxon>Anguilliformes</taxon>
        <taxon>Anguillidae</taxon>
        <taxon>Anguilla</taxon>
    </lineage>
</organism>
<reference evidence="2" key="2">
    <citation type="journal article" date="2015" name="Fish Shellfish Immunol.">
        <title>Early steps in the European eel (Anguilla anguilla)-Vibrio vulnificus interaction in the gills: Role of the RtxA13 toxin.</title>
        <authorList>
            <person name="Callol A."/>
            <person name="Pajuelo D."/>
            <person name="Ebbesson L."/>
            <person name="Teles M."/>
            <person name="MacKenzie S."/>
            <person name="Amaro C."/>
        </authorList>
    </citation>
    <scope>NUCLEOTIDE SEQUENCE</scope>
</reference>